<reference evidence="2 5" key="2">
    <citation type="submission" date="2019-04" db="EMBL/GenBank/DDBJ databases">
        <title>Draft genome sequences of Streptomyces avermitilis NBRC 14893.</title>
        <authorList>
            <person name="Komaki H."/>
            <person name="Tamura T."/>
            <person name="Hosoyama A."/>
        </authorList>
    </citation>
    <scope>NUCLEOTIDE SEQUENCE [LARGE SCALE GENOMIC DNA]</scope>
    <source>
        <strain evidence="2 5">NBRC 14893</strain>
    </source>
</reference>
<comment type="caution">
    <text evidence="2">The sequence shown here is derived from an EMBL/GenBank/DDBJ whole genome shotgun (WGS) entry which is preliminary data.</text>
</comment>
<keyword evidence="1" id="KW-0732">Signal</keyword>
<dbReference type="Proteomes" id="UP000299211">
    <property type="component" value="Unassembled WGS sequence"/>
</dbReference>
<evidence type="ECO:0000313" key="5">
    <source>
        <dbReference type="Proteomes" id="UP000302139"/>
    </source>
</evidence>
<evidence type="ECO:0000256" key="1">
    <source>
        <dbReference type="SAM" id="SignalP"/>
    </source>
</evidence>
<evidence type="ECO:0008006" key="6">
    <source>
        <dbReference type="Google" id="ProtNLM"/>
    </source>
</evidence>
<gene>
    <name evidence="2" type="ORF">SAV14893_083350</name>
    <name evidence="3" type="ORF">SAV31267_001610</name>
</gene>
<dbReference type="RefSeq" id="WP_137951141.1">
    <property type="nucleotide sequence ID" value="NZ_BAABTN010000134.1"/>
</dbReference>
<reference evidence="3 4" key="1">
    <citation type="submission" date="2019-04" db="EMBL/GenBank/DDBJ databases">
        <title>Draft genome sequences of Streptomyces avermitilis ATCC 31267.</title>
        <authorList>
            <person name="Komaki H."/>
            <person name="Tamura T."/>
            <person name="Hosoyama A."/>
        </authorList>
    </citation>
    <scope>NUCLEOTIDE SEQUENCE [LARGE SCALE GENOMIC DNA]</scope>
    <source>
        <strain evidence="3 4">ATCC 31267</strain>
    </source>
</reference>
<protein>
    <recommendedName>
        <fullName evidence="6">Secreted protein</fullName>
    </recommendedName>
</protein>
<accession>A0A4D4MAM4</accession>
<evidence type="ECO:0000313" key="3">
    <source>
        <dbReference type="EMBL" id="GDY70676.1"/>
    </source>
</evidence>
<dbReference type="Proteomes" id="UP000302139">
    <property type="component" value="Unassembled WGS sequence"/>
</dbReference>
<sequence>MKKATLSLAVATVGATALFVGTATPAQAALAWNKSVQCEQQDAEKRDIPTRVGNSELGWKHFSGKHNIKKCNVVNTALKNHPVSRAGARLTYEGFVVGEEGNIKVIAIVQYARKTSDGRYDAGKGEKIGVITAYCEGMNKCPAWVNQ</sequence>
<organism evidence="2 5">
    <name type="scientific">Streptomyces avermitilis</name>
    <dbReference type="NCBI Taxonomy" id="33903"/>
    <lineage>
        <taxon>Bacteria</taxon>
        <taxon>Bacillati</taxon>
        <taxon>Actinomycetota</taxon>
        <taxon>Actinomycetes</taxon>
        <taxon>Kitasatosporales</taxon>
        <taxon>Streptomycetaceae</taxon>
        <taxon>Streptomyces</taxon>
    </lineage>
</organism>
<name>A0A4D4MAM4_STRAX</name>
<feature type="signal peptide" evidence="1">
    <location>
        <begin position="1"/>
        <end position="28"/>
    </location>
</feature>
<dbReference type="EMBL" id="BJHY01000001">
    <property type="protein sequence ID" value="GDY70676.1"/>
    <property type="molecule type" value="Genomic_DNA"/>
</dbReference>
<dbReference type="EMBL" id="BJHX01000001">
    <property type="protein sequence ID" value="GDY68942.1"/>
    <property type="molecule type" value="Genomic_DNA"/>
</dbReference>
<feature type="chain" id="PRO_5036117874" description="Secreted protein" evidence="1">
    <location>
        <begin position="29"/>
        <end position="147"/>
    </location>
</feature>
<evidence type="ECO:0000313" key="4">
    <source>
        <dbReference type="Proteomes" id="UP000299211"/>
    </source>
</evidence>
<proteinExistence type="predicted"/>
<evidence type="ECO:0000313" key="2">
    <source>
        <dbReference type="EMBL" id="GDY68942.1"/>
    </source>
</evidence>
<dbReference type="AlphaFoldDB" id="A0A4D4MAM4"/>